<gene>
    <name evidence="1" type="ORF">PAXRUDRAFT_170434</name>
</gene>
<dbReference type="AlphaFoldDB" id="A0A0D0CYF4"/>
<evidence type="ECO:0000313" key="2">
    <source>
        <dbReference type="Proteomes" id="UP000054538"/>
    </source>
</evidence>
<sequence length="232" mass="26204">MTFIGEVPQSILLGEAGEKNNNVKIIENEVAAEIGKTKEGLDVFDFLRFQPIGDHFNFVRGHCQSMLPELVEYFLDMLFVRGHILGVDEDVIQIDYDTNIEHISKDGIDELLKSCQSIGQTKQHYKPLIGGIMGVEGSLPFISGCDSDEMVGMLEVNLCIYFTAAWRVEEVGDEQKWIVVFLHDFVEFLEVDTKAEGAVLLADKEDWSSMSKRGWMDETISKVFIKENMKGV</sequence>
<dbReference type="HOGENOM" id="CLU_090544_1_1_1"/>
<name>A0A0D0CYF4_9AGAM</name>
<organism evidence="1 2">
    <name type="scientific">Paxillus rubicundulus Ve08.2h10</name>
    <dbReference type="NCBI Taxonomy" id="930991"/>
    <lineage>
        <taxon>Eukaryota</taxon>
        <taxon>Fungi</taxon>
        <taxon>Dikarya</taxon>
        <taxon>Basidiomycota</taxon>
        <taxon>Agaricomycotina</taxon>
        <taxon>Agaricomycetes</taxon>
        <taxon>Agaricomycetidae</taxon>
        <taxon>Boletales</taxon>
        <taxon>Paxilineae</taxon>
        <taxon>Paxillaceae</taxon>
        <taxon>Paxillus</taxon>
    </lineage>
</organism>
<evidence type="ECO:0000313" key="1">
    <source>
        <dbReference type="EMBL" id="KIK76261.1"/>
    </source>
</evidence>
<reference evidence="2" key="2">
    <citation type="submission" date="2015-01" db="EMBL/GenBank/DDBJ databases">
        <title>Evolutionary Origins and Diversification of the Mycorrhizal Mutualists.</title>
        <authorList>
            <consortium name="DOE Joint Genome Institute"/>
            <consortium name="Mycorrhizal Genomics Consortium"/>
            <person name="Kohler A."/>
            <person name="Kuo A."/>
            <person name="Nagy L.G."/>
            <person name="Floudas D."/>
            <person name="Copeland A."/>
            <person name="Barry K.W."/>
            <person name="Cichocki N."/>
            <person name="Veneault-Fourrey C."/>
            <person name="LaButti K."/>
            <person name="Lindquist E.A."/>
            <person name="Lipzen A."/>
            <person name="Lundell T."/>
            <person name="Morin E."/>
            <person name="Murat C."/>
            <person name="Riley R."/>
            <person name="Ohm R."/>
            <person name="Sun H."/>
            <person name="Tunlid A."/>
            <person name="Henrissat B."/>
            <person name="Grigoriev I.V."/>
            <person name="Hibbett D.S."/>
            <person name="Martin F."/>
        </authorList>
    </citation>
    <scope>NUCLEOTIDE SEQUENCE [LARGE SCALE GENOMIC DNA]</scope>
    <source>
        <strain evidence="2">Ve08.2h10</strain>
    </source>
</reference>
<accession>A0A0D0CYF4</accession>
<dbReference type="InParanoid" id="A0A0D0CYF4"/>
<keyword evidence="2" id="KW-1185">Reference proteome</keyword>
<protein>
    <submittedName>
        <fullName evidence="1">Uncharacterized protein</fullName>
    </submittedName>
</protein>
<dbReference type="EMBL" id="KN827585">
    <property type="protein sequence ID" value="KIK76261.1"/>
    <property type="molecule type" value="Genomic_DNA"/>
</dbReference>
<dbReference type="Proteomes" id="UP000054538">
    <property type="component" value="Unassembled WGS sequence"/>
</dbReference>
<proteinExistence type="predicted"/>
<reference evidence="1 2" key="1">
    <citation type="submission" date="2014-04" db="EMBL/GenBank/DDBJ databases">
        <authorList>
            <consortium name="DOE Joint Genome Institute"/>
            <person name="Kuo A."/>
            <person name="Kohler A."/>
            <person name="Jargeat P."/>
            <person name="Nagy L.G."/>
            <person name="Floudas D."/>
            <person name="Copeland A."/>
            <person name="Barry K.W."/>
            <person name="Cichocki N."/>
            <person name="Veneault-Fourrey C."/>
            <person name="LaButti K."/>
            <person name="Lindquist E.A."/>
            <person name="Lipzen A."/>
            <person name="Lundell T."/>
            <person name="Morin E."/>
            <person name="Murat C."/>
            <person name="Sun H."/>
            <person name="Tunlid A."/>
            <person name="Henrissat B."/>
            <person name="Grigoriev I.V."/>
            <person name="Hibbett D.S."/>
            <person name="Martin F."/>
            <person name="Nordberg H.P."/>
            <person name="Cantor M.N."/>
            <person name="Hua S.X."/>
        </authorList>
    </citation>
    <scope>NUCLEOTIDE SEQUENCE [LARGE SCALE GENOMIC DNA]</scope>
    <source>
        <strain evidence="1 2">Ve08.2h10</strain>
    </source>
</reference>